<accession>A0AAD9Z3Y4</accession>
<protein>
    <submittedName>
        <fullName evidence="2">Uncharacterized protein</fullName>
    </submittedName>
</protein>
<evidence type="ECO:0000313" key="2">
    <source>
        <dbReference type="EMBL" id="KAK3170971.1"/>
    </source>
</evidence>
<sequence>MSSQQMRIFAGSEVVATFEPWYEDAWGDFEVVDDPAIEADDHLAILADDLNTRSVEAALPSPPPPAENDFQSTSEKLMAEGFDDQED</sequence>
<keyword evidence="3" id="KW-1185">Reference proteome</keyword>
<dbReference type="EMBL" id="JASNWA010000008">
    <property type="protein sequence ID" value="KAK3170971.1"/>
    <property type="molecule type" value="Genomic_DNA"/>
</dbReference>
<proteinExistence type="predicted"/>
<dbReference type="AlphaFoldDB" id="A0AAD9Z3Y4"/>
<reference evidence="2" key="1">
    <citation type="submission" date="2022-11" db="EMBL/GenBank/DDBJ databases">
        <title>Chromosomal genome sequence assembly and mating type (MAT) locus characterization of the leprose asexual lichenized fungus Lepraria neglecta (Nyl.) Erichsen.</title>
        <authorList>
            <person name="Allen J.L."/>
            <person name="Pfeffer B."/>
        </authorList>
    </citation>
    <scope>NUCLEOTIDE SEQUENCE</scope>
    <source>
        <strain evidence="2">Allen 5258</strain>
    </source>
</reference>
<feature type="region of interest" description="Disordered" evidence="1">
    <location>
        <begin position="57"/>
        <end position="87"/>
    </location>
</feature>
<dbReference type="Proteomes" id="UP001276659">
    <property type="component" value="Unassembled WGS sequence"/>
</dbReference>
<gene>
    <name evidence="2" type="ORF">OEA41_003055</name>
</gene>
<name>A0AAD9Z3Y4_9LECA</name>
<evidence type="ECO:0000256" key="1">
    <source>
        <dbReference type="SAM" id="MobiDB-lite"/>
    </source>
</evidence>
<organism evidence="2 3">
    <name type="scientific">Lepraria neglecta</name>
    <dbReference type="NCBI Taxonomy" id="209136"/>
    <lineage>
        <taxon>Eukaryota</taxon>
        <taxon>Fungi</taxon>
        <taxon>Dikarya</taxon>
        <taxon>Ascomycota</taxon>
        <taxon>Pezizomycotina</taxon>
        <taxon>Lecanoromycetes</taxon>
        <taxon>OSLEUM clade</taxon>
        <taxon>Lecanoromycetidae</taxon>
        <taxon>Lecanorales</taxon>
        <taxon>Lecanorineae</taxon>
        <taxon>Stereocaulaceae</taxon>
        <taxon>Lepraria</taxon>
    </lineage>
</organism>
<evidence type="ECO:0000313" key="3">
    <source>
        <dbReference type="Proteomes" id="UP001276659"/>
    </source>
</evidence>
<comment type="caution">
    <text evidence="2">The sequence shown here is derived from an EMBL/GenBank/DDBJ whole genome shotgun (WGS) entry which is preliminary data.</text>
</comment>